<evidence type="ECO:0000313" key="3">
    <source>
        <dbReference type="Proteomes" id="UP000324222"/>
    </source>
</evidence>
<dbReference type="AlphaFoldDB" id="A0A5B7KGY8"/>
<dbReference type="Proteomes" id="UP000324222">
    <property type="component" value="Unassembled WGS sequence"/>
</dbReference>
<sequence>MTPADLPCQVSGKRHLLLKQSVYLHVDSSVGGEPATMVVRGVGGREASGGEGRRGRESGCVGEGVREQGEEERWAGRQAGRRAGVAATLPLVLVAVSSPGEHVRPDGGRASRCKHRVVQDRRHLECSMLDGDAGVPVACSAVMDRSPRPSGGREG</sequence>
<protein>
    <submittedName>
        <fullName evidence="2">Uncharacterized protein</fullName>
    </submittedName>
</protein>
<feature type="region of interest" description="Disordered" evidence="1">
    <location>
        <begin position="44"/>
        <end position="80"/>
    </location>
</feature>
<organism evidence="2 3">
    <name type="scientific">Portunus trituberculatus</name>
    <name type="common">Swimming crab</name>
    <name type="synonym">Neptunus trituberculatus</name>
    <dbReference type="NCBI Taxonomy" id="210409"/>
    <lineage>
        <taxon>Eukaryota</taxon>
        <taxon>Metazoa</taxon>
        <taxon>Ecdysozoa</taxon>
        <taxon>Arthropoda</taxon>
        <taxon>Crustacea</taxon>
        <taxon>Multicrustacea</taxon>
        <taxon>Malacostraca</taxon>
        <taxon>Eumalacostraca</taxon>
        <taxon>Eucarida</taxon>
        <taxon>Decapoda</taxon>
        <taxon>Pleocyemata</taxon>
        <taxon>Brachyura</taxon>
        <taxon>Eubrachyura</taxon>
        <taxon>Portunoidea</taxon>
        <taxon>Portunidae</taxon>
        <taxon>Portuninae</taxon>
        <taxon>Portunus</taxon>
    </lineage>
</organism>
<gene>
    <name evidence="2" type="ORF">E2C01_100052</name>
</gene>
<accession>A0A5B7KGY8</accession>
<comment type="caution">
    <text evidence="2">The sequence shown here is derived from an EMBL/GenBank/DDBJ whole genome shotgun (WGS) entry which is preliminary data.</text>
</comment>
<proteinExistence type="predicted"/>
<evidence type="ECO:0000313" key="2">
    <source>
        <dbReference type="EMBL" id="MPD04369.1"/>
    </source>
</evidence>
<name>A0A5B7KGY8_PORTR</name>
<dbReference type="EMBL" id="VSRR010140770">
    <property type="protein sequence ID" value="MPD04369.1"/>
    <property type="molecule type" value="Genomic_DNA"/>
</dbReference>
<reference evidence="2 3" key="1">
    <citation type="submission" date="2019-05" db="EMBL/GenBank/DDBJ databases">
        <title>Another draft genome of Portunus trituberculatus and its Hox gene families provides insights of decapod evolution.</title>
        <authorList>
            <person name="Jeong J.-H."/>
            <person name="Song I."/>
            <person name="Kim S."/>
            <person name="Choi T."/>
            <person name="Kim D."/>
            <person name="Ryu S."/>
            <person name="Kim W."/>
        </authorList>
    </citation>
    <scope>NUCLEOTIDE SEQUENCE [LARGE SCALE GENOMIC DNA]</scope>
    <source>
        <tissue evidence="2">Muscle</tissue>
    </source>
</reference>
<feature type="compositionally biased region" description="Basic and acidic residues" evidence="1">
    <location>
        <begin position="64"/>
        <end position="75"/>
    </location>
</feature>
<evidence type="ECO:0000256" key="1">
    <source>
        <dbReference type="SAM" id="MobiDB-lite"/>
    </source>
</evidence>
<keyword evidence="3" id="KW-1185">Reference proteome</keyword>